<dbReference type="InterPro" id="IPR001623">
    <property type="entry name" value="DnaJ_domain"/>
</dbReference>
<dbReference type="SMART" id="SM00271">
    <property type="entry name" value="DnaJ"/>
    <property type="match status" value="1"/>
</dbReference>
<sequence>MTTLLQLCNKYFGTENLYEVLKTNKTATDKEVRKAYYVLSMKYHPDKVNEKDKPEATEKFKVISRIHALLSDADKRKLYNDTGSVDDDIDPTSATEDFPWETYWRSIFRKITDDDIREYELKYKGSDDEKRDLKKGYLAGKGDMDFIINMVPFSSVYEEDRIREALEKIIEEEDLPRYEEFTNELPSKKKKRLAKAKREEAQCELDMKKEKKNDSNDLIMAIKKRSAERAEQMDSFVARMEAKYCQSNRPKKAKKITKKTK</sequence>
<gene>
    <name evidence="4" type="primary">Dnajc9</name>
    <name evidence="6" type="synonym">LOC112682341</name>
    <name evidence="4" type="ORF">g.96921</name>
</gene>
<evidence type="ECO:0000259" key="3">
    <source>
        <dbReference type="PROSITE" id="PS50076"/>
    </source>
</evidence>
<name>A0A2S2QZN4_9HEMI</name>
<dbReference type="InterPro" id="IPR018253">
    <property type="entry name" value="DnaJ_domain_CS"/>
</dbReference>
<evidence type="ECO:0000313" key="4">
    <source>
        <dbReference type="EMBL" id="MBY83134.1"/>
    </source>
</evidence>
<dbReference type="CDD" id="cd06257">
    <property type="entry name" value="DnaJ"/>
    <property type="match status" value="1"/>
</dbReference>
<dbReference type="Pfam" id="PF23302">
    <property type="entry name" value="HTH_DNAJC9"/>
    <property type="match status" value="1"/>
</dbReference>
<proteinExistence type="predicted"/>
<keyword evidence="1" id="KW-0597">Phosphoprotein</keyword>
<evidence type="ECO:0000256" key="1">
    <source>
        <dbReference type="ARBA" id="ARBA00022553"/>
    </source>
</evidence>
<dbReference type="PROSITE" id="PS50076">
    <property type="entry name" value="DNAJ_2"/>
    <property type="match status" value="1"/>
</dbReference>
<dbReference type="EMBL" id="GGMS01013931">
    <property type="protein sequence ID" value="MBY83134.1"/>
    <property type="molecule type" value="Transcribed_RNA"/>
</dbReference>
<dbReference type="PRINTS" id="PR00625">
    <property type="entry name" value="JDOMAIN"/>
</dbReference>
<reference evidence="6" key="2">
    <citation type="submission" date="2025-04" db="UniProtKB">
        <authorList>
            <consortium name="RefSeq"/>
        </authorList>
    </citation>
    <scope>IDENTIFICATION</scope>
    <source>
        <tissue evidence="6">Whole body</tissue>
    </source>
</reference>
<dbReference type="PANTHER" id="PTHR44144:SF1">
    <property type="entry name" value="DNAJ HOMOLOG SUBFAMILY C MEMBER 9"/>
    <property type="match status" value="1"/>
</dbReference>
<dbReference type="AlphaFoldDB" id="A0A2S2QZN4"/>
<reference evidence="4" key="1">
    <citation type="submission" date="2018-04" db="EMBL/GenBank/DDBJ databases">
        <title>Transcriptome assembly of Sipha flava.</title>
        <authorList>
            <person name="Scully E.D."/>
            <person name="Geib S.M."/>
            <person name="Palmer N.A."/>
            <person name="Koch K."/>
            <person name="Bradshaw J."/>
            <person name="Heng-Moss T."/>
            <person name="Sarath G."/>
        </authorList>
    </citation>
    <scope>NUCLEOTIDE SEQUENCE</scope>
</reference>
<dbReference type="FunFam" id="1.10.287.110:FF:000035">
    <property type="entry name" value="DnaJ homolog subfamily C member 9"/>
    <property type="match status" value="1"/>
</dbReference>
<keyword evidence="2" id="KW-0175">Coiled coil</keyword>
<evidence type="ECO:0000313" key="5">
    <source>
        <dbReference type="Proteomes" id="UP000694846"/>
    </source>
</evidence>
<dbReference type="Proteomes" id="UP000694846">
    <property type="component" value="Unplaced"/>
</dbReference>
<feature type="domain" description="J" evidence="3">
    <location>
        <begin position="16"/>
        <end position="83"/>
    </location>
</feature>
<dbReference type="InterPro" id="IPR052594">
    <property type="entry name" value="J_domain-containing_protein"/>
</dbReference>
<protein>
    <submittedName>
        <fullName evidence="6">DnaJ homolog subfamily C member 9-like</fullName>
    </submittedName>
    <submittedName>
        <fullName evidence="4">DnaJ subfamily C member 9</fullName>
    </submittedName>
</protein>
<dbReference type="GO" id="GO:0005737">
    <property type="term" value="C:cytoplasm"/>
    <property type="evidence" value="ECO:0007669"/>
    <property type="project" value="TreeGrafter"/>
</dbReference>
<dbReference type="RefSeq" id="XP_025408686.1">
    <property type="nucleotide sequence ID" value="XM_025552901.1"/>
</dbReference>
<dbReference type="Pfam" id="PF00226">
    <property type="entry name" value="DnaJ"/>
    <property type="match status" value="1"/>
</dbReference>
<dbReference type="PANTHER" id="PTHR44144">
    <property type="entry name" value="DNAJ HOMOLOG SUBFAMILY C MEMBER 9"/>
    <property type="match status" value="1"/>
</dbReference>
<evidence type="ECO:0000313" key="6">
    <source>
        <dbReference type="RefSeq" id="XP_025408686.1"/>
    </source>
</evidence>
<dbReference type="PROSITE" id="PS00636">
    <property type="entry name" value="DNAJ_1"/>
    <property type="match status" value="1"/>
</dbReference>
<organism evidence="4">
    <name type="scientific">Sipha flava</name>
    <name type="common">yellow sugarcane aphid</name>
    <dbReference type="NCBI Taxonomy" id="143950"/>
    <lineage>
        <taxon>Eukaryota</taxon>
        <taxon>Metazoa</taxon>
        <taxon>Ecdysozoa</taxon>
        <taxon>Arthropoda</taxon>
        <taxon>Hexapoda</taxon>
        <taxon>Insecta</taxon>
        <taxon>Pterygota</taxon>
        <taxon>Neoptera</taxon>
        <taxon>Paraneoptera</taxon>
        <taxon>Hemiptera</taxon>
        <taxon>Sternorrhyncha</taxon>
        <taxon>Aphidomorpha</taxon>
        <taxon>Aphidoidea</taxon>
        <taxon>Aphididae</taxon>
        <taxon>Sipha</taxon>
    </lineage>
</organism>
<dbReference type="GO" id="GO:0005634">
    <property type="term" value="C:nucleus"/>
    <property type="evidence" value="ECO:0007669"/>
    <property type="project" value="TreeGrafter"/>
</dbReference>
<evidence type="ECO:0000256" key="2">
    <source>
        <dbReference type="SAM" id="Coils"/>
    </source>
</evidence>
<dbReference type="OrthoDB" id="110024at2759"/>
<dbReference type="SUPFAM" id="SSF46565">
    <property type="entry name" value="Chaperone J-domain"/>
    <property type="match status" value="1"/>
</dbReference>
<feature type="coiled-coil region" evidence="2">
    <location>
        <begin position="191"/>
        <end position="218"/>
    </location>
</feature>
<accession>A0A2S2QZN4</accession>
<dbReference type="Gene3D" id="1.10.287.110">
    <property type="entry name" value="DnaJ domain"/>
    <property type="match status" value="1"/>
</dbReference>
<dbReference type="InterPro" id="IPR036869">
    <property type="entry name" value="J_dom_sf"/>
</dbReference>
<dbReference type="InterPro" id="IPR056453">
    <property type="entry name" value="HTH_DNAJC9"/>
</dbReference>
<dbReference type="GO" id="GO:0031072">
    <property type="term" value="F:heat shock protein binding"/>
    <property type="evidence" value="ECO:0007669"/>
    <property type="project" value="TreeGrafter"/>
</dbReference>
<keyword evidence="5" id="KW-1185">Reference proteome</keyword>